<evidence type="ECO:0000313" key="3">
    <source>
        <dbReference type="Proteomes" id="UP000186156"/>
    </source>
</evidence>
<accession>A0A1N7PHH8</accession>
<dbReference type="Proteomes" id="UP000186156">
    <property type="component" value="Unassembled WGS sequence"/>
</dbReference>
<dbReference type="PANTHER" id="PTHR40278:SF1">
    <property type="entry name" value="DNA UTILIZATION PROTEIN HOFN"/>
    <property type="match status" value="1"/>
</dbReference>
<feature type="transmembrane region" description="Helical" evidence="1">
    <location>
        <begin position="21"/>
        <end position="43"/>
    </location>
</feature>
<evidence type="ECO:0000313" key="2">
    <source>
        <dbReference type="EMBL" id="SIT09996.1"/>
    </source>
</evidence>
<sequence length="200" mass="20309">MPRPVRASARMRAPVRGRWPWIVMGTSVVVVCAAAIVVSHLAAARSAASLNQLQQQVQLLQAQTQPMNMGSSAQEETAAQQIVSTSVNYDIILDAFARDLPPGTTVDAMQQTGSSLTISGRSGSVASVAAFEAALAREPFTASASFSAAALESGGGSSVPAGAQPAVQNVGHAIVAQGGGSSERYAYTLTLALKSGGAAP</sequence>
<keyword evidence="1" id="KW-1133">Transmembrane helix</keyword>
<dbReference type="EMBL" id="FTOO01000013">
    <property type="protein sequence ID" value="SIT09996.1"/>
    <property type="molecule type" value="Genomic_DNA"/>
</dbReference>
<name>A0A1N7PHH8_9BACL</name>
<evidence type="ECO:0000256" key="1">
    <source>
        <dbReference type="SAM" id="Phobius"/>
    </source>
</evidence>
<proteinExistence type="predicted"/>
<gene>
    <name evidence="2" type="ORF">SAMN05421799_11370</name>
</gene>
<protein>
    <submittedName>
        <fullName evidence="2">Tfp pilus assembly protein PilN</fullName>
    </submittedName>
</protein>
<organism evidence="2 3">
    <name type="scientific">Alicyclobacillus vulcanalis</name>
    <dbReference type="NCBI Taxonomy" id="252246"/>
    <lineage>
        <taxon>Bacteria</taxon>
        <taxon>Bacillati</taxon>
        <taxon>Bacillota</taxon>
        <taxon>Bacilli</taxon>
        <taxon>Bacillales</taxon>
        <taxon>Alicyclobacillaceae</taxon>
        <taxon>Alicyclobacillus</taxon>
    </lineage>
</organism>
<keyword evidence="3" id="KW-1185">Reference proteome</keyword>
<dbReference type="PANTHER" id="PTHR40278">
    <property type="entry name" value="DNA UTILIZATION PROTEIN HOFN"/>
    <property type="match status" value="1"/>
</dbReference>
<keyword evidence="1" id="KW-0812">Transmembrane</keyword>
<keyword evidence="1" id="KW-0472">Membrane</keyword>
<dbReference type="Pfam" id="PF05137">
    <property type="entry name" value="PilN"/>
    <property type="match status" value="1"/>
</dbReference>
<dbReference type="AlphaFoldDB" id="A0A1N7PHH8"/>
<dbReference type="InterPro" id="IPR007813">
    <property type="entry name" value="PilN"/>
</dbReference>
<reference evidence="3" key="1">
    <citation type="submission" date="2017-01" db="EMBL/GenBank/DDBJ databases">
        <authorList>
            <person name="Varghese N."/>
            <person name="Submissions S."/>
        </authorList>
    </citation>
    <scope>NUCLEOTIDE SEQUENCE [LARGE SCALE GENOMIC DNA]</scope>
    <source>
        <strain evidence="3">DSM 16176</strain>
    </source>
</reference>
<dbReference type="STRING" id="252246.SAMN05421799_11370"/>
<dbReference type="InterPro" id="IPR052534">
    <property type="entry name" value="Extracell_DNA_Util/SecSys_Comp"/>
</dbReference>
<dbReference type="RefSeq" id="WP_234969812.1">
    <property type="nucleotide sequence ID" value="NZ_FTOO01000013.1"/>
</dbReference>